<comment type="caution">
    <text evidence="4">The sequence shown here is derived from an EMBL/GenBank/DDBJ whole genome shotgun (WGS) entry which is preliminary data.</text>
</comment>
<dbReference type="InterPro" id="IPR029063">
    <property type="entry name" value="SAM-dependent_MTases_sf"/>
</dbReference>
<keyword evidence="2 4" id="KW-0808">Transferase</keyword>
<dbReference type="AlphaFoldDB" id="A0A3D8TQV8"/>
<dbReference type="SUPFAM" id="SSF53335">
    <property type="entry name" value="S-adenosyl-L-methionine-dependent methyltransferases"/>
    <property type="match status" value="1"/>
</dbReference>
<feature type="domain" description="Methyltransferase small" evidence="3">
    <location>
        <begin position="29"/>
        <end position="197"/>
    </location>
</feature>
<sequence length="201" mass="22443">MTNNHYFTNDQNLSSNRQTFNYQLRGFNLQFISDEGVFSKKTVDFGSRLLIETFEFPELAGKVLDVGCGYGPIGLGLAKDFPDREIEMVDVNLRALALAKENAALNDVQNVQIYESSVYDRVEAKNFTAIVSNPPIRAGKVVVHAILEGAYERLAPSGELWIVIQKKQGGPSAAHKMEQTFGNVEVVKKDKGYYIYRSVKA</sequence>
<gene>
    <name evidence="4" type="ORF">UR08_08995</name>
</gene>
<evidence type="ECO:0000313" key="5">
    <source>
        <dbReference type="Proteomes" id="UP000257055"/>
    </source>
</evidence>
<keyword evidence="5" id="KW-1185">Reference proteome</keyword>
<evidence type="ECO:0000313" key="4">
    <source>
        <dbReference type="EMBL" id="RDX01077.1"/>
    </source>
</evidence>
<proteinExistence type="predicted"/>
<organism evidence="4 5">
    <name type="scientific">Listeria kieliensis</name>
    <dbReference type="NCBI Taxonomy" id="1621700"/>
    <lineage>
        <taxon>Bacteria</taxon>
        <taxon>Bacillati</taxon>
        <taxon>Bacillota</taxon>
        <taxon>Bacilli</taxon>
        <taxon>Bacillales</taxon>
        <taxon>Listeriaceae</taxon>
        <taxon>Listeria</taxon>
    </lineage>
</organism>
<evidence type="ECO:0000259" key="3">
    <source>
        <dbReference type="Pfam" id="PF05175"/>
    </source>
</evidence>
<dbReference type="PANTHER" id="PTHR47816">
    <property type="entry name" value="RIBOSOMAL RNA SMALL SUBUNIT METHYLTRANSFERASE C"/>
    <property type="match status" value="1"/>
</dbReference>
<dbReference type="GO" id="GO:0008757">
    <property type="term" value="F:S-adenosylmethionine-dependent methyltransferase activity"/>
    <property type="evidence" value="ECO:0007669"/>
    <property type="project" value="InterPro"/>
</dbReference>
<keyword evidence="1 4" id="KW-0489">Methyltransferase</keyword>
<dbReference type="EMBL" id="LARY01000002">
    <property type="protein sequence ID" value="RDX01077.1"/>
    <property type="molecule type" value="Genomic_DNA"/>
</dbReference>
<dbReference type="InterPro" id="IPR046977">
    <property type="entry name" value="RsmC/RlmG"/>
</dbReference>
<dbReference type="Pfam" id="PF05175">
    <property type="entry name" value="MTS"/>
    <property type="match status" value="1"/>
</dbReference>
<dbReference type="InterPro" id="IPR007848">
    <property type="entry name" value="Small_mtfrase_dom"/>
</dbReference>
<reference evidence="5" key="1">
    <citation type="submission" date="2015-04" db="EMBL/GenBank/DDBJ databases">
        <authorList>
            <person name="Schardt J."/>
            <person name="Mueller-Herbst S."/>
            <person name="Scherer S."/>
            <person name="Huptas C."/>
        </authorList>
    </citation>
    <scope>NUCLEOTIDE SEQUENCE [LARGE SCALE GENOMIC DNA]</scope>
    <source>
        <strain evidence="5">Kiel-L1</strain>
    </source>
</reference>
<dbReference type="PANTHER" id="PTHR47816:SF4">
    <property type="entry name" value="RIBOSOMAL RNA SMALL SUBUNIT METHYLTRANSFERASE C"/>
    <property type="match status" value="1"/>
</dbReference>
<accession>A0A3D8TQV8</accession>
<dbReference type="GO" id="GO:0032259">
    <property type="term" value="P:methylation"/>
    <property type="evidence" value="ECO:0007669"/>
    <property type="project" value="UniProtKB-KW"/>
</dbReference>
<evidence type="ECO:0000256" key="2">
    <source>
        <dbReference type="ARBA" id="ARBA00022679"/>
    </source>
</evidence>
<evidence type="ECO:0000256" key="1">
    <source>
        <dbReference type="ARBA" id="ARBA00022603"/>
    </source>
</evidence>
<protein>
    <submittedName>
        <fullName evidence="4">16S rRNA methyltransferase</fullName>
    </submittedName>
</protein>
<name>A0A3D8TQV8_9LIST</name>
<dbReference type="CDD" id="cd02440">
    <property type="entry name" value="AdoMet_MTases"/>
    <property type="match status" value="1"/>
</dbReference>
<dbReference type="Proteomes" id="UP000257055">
    <property type="component" value="Unassembled WGS sequence"/>
</dbReference>
<dbReference type="Gene3D" id="3.40.50.150">
    <property type="entry name" value="Vaccinia Virus protein VP39"/>
    <property type="match status" value="1"/>
</dbReference>
<dbReference type="RefSeq" id="WP_115753331.1">
    <property type="nucleotide sequence ID" value="NZ_LARY01000002.1"/>
</dbReference>